<proteinExistence type="predicted"/>
<dbReference type="Proteomes" id="UP001280121">
    <property type="component" value="Unassembled WGS sequence"/>
</dbReference>
<feature type="compositionally biased region" description="Basic and acidic residues" evidence="1">
    <location>
        <begin position="177"/>
        <end position="186"/>
    </location>
</feature>
<dbReference type="AlphaFoldDB" id="A0AAE0CN52"/>
<organism evidence="2 3">
    <name type="scientific">Dipteronia dyeriana</name>
    <dbReference type="NCBI Taxonomy" id="168575"/>
    <lineage>
        <taxon>Eukaryota</taxon>
        <taxon>Viridiplantae</taxon>
        <taxon>Streptophyta</taxon>
        <taxon>Embryophyta</taxon>
        <taxon>Tracheophyta</taxon>
        <taxon>Spermatophyta</taxon>
        <taxon>Magnoliopsida</taxon>
        <taxon>eudicotyledons</taxon>
        <taxon>Gunneridae</taxon>
        <taxon>Pentapetalae</taxon>
        <taxon>rosids</taxon>
        <taxon>malvids</taxon>
        <taxon>Sapindales</taxon>
        <taxon>Sapindaceae</taxon>
        <taxon>Hippocastanoideae</taxon>
        <taxon>Acereae</taxon>
        <taxon>Dipteronia</taxon>
    </lineage>
</organism>
<protein>
    <submittedName>
        <fullName evidence="2">Uncharacterized protein</fullName>
    </submittedName>
</protein>
<name>A0AAE0CN52_9ROSI</name>
<sequence>MAYILMVCQFFGKDDQMSAIPGWLIFLTDNEQAFTNFPWGTYIFSMTLFSLHSSTEKRLQRLRGKKPYTYNIHGFALAFQVWAIETIPRLTNVVGTRIGSGFPRINNWNFNKKTVKIENKFTSGGISLVNGELDPKELETDYYKSLDPDYVCGKLLHKGKVVEVEDVINDEEDVGSDEDRDKKLEDPVNNNDEDAAFSNHQRTTLVIRSSNSISEPPAK</sequence>
<reference evidence="2" key="1">
    <citation type="journal article" date="2023" name="Plant J.">
        <title>Genome sequences and population genomics provide insights into the demographic history, inbreeding, and mutation load of two 'living fossil' tree species of Dipteronia.</title>
        <authorList>
            <person name="Feng Y."/>
            <person name="Comes H.P."/>
            <person name="Chen J."/>
            <person name="Zhu S."/>
            <person name="Lu R."/>
            <person name="Zhang X."/>
            <person name="Li P."/>
            <person name="Qiu J."/>
            <person name="Olsen K.M."/>
            <person name="Qiu Y."/>
        </authorList>
    </citation>
    <scope>NUCLEOTIDE SEQUENCE</scope>
    <source>
        <strain evidence="2">KIB01</strain>
    </source>
</reference>
<comment type="caution">
    <text evidence="2">The sequence shown here is derived from an EMBL/GenBank/DDBJ whole genome shotgun (WGS) entry which is preliminary data.</text>
</comment>
<feature type="compositionally biased region" description="Polar residues" evidence="1">
    <location>
        <begin position="198"/>
        <end position="219"/>
    </location>
</feature>
<dbReference type="PANTHER" id="PTHR48449:SF1">
    <property type="entry name" value="DUF1985 DOMAIN-CONTAINING PROTEIN"/>
    <property type="match status" value="1"/>
</dbReference>
<feature type="region of interest" description="Disordered" evidence="1">
    <location>
        <begin position="168"/>
        <end position="219"/>
    </location>
</feature>
<evidence type="ECO:0000313" key="3">
    <source>
        <dbReference type="Proteomes" id="UP001280121"/>
    </source>
</evidence>
<gene>
    <name evidence="2" type="ORF">Ddye_010422</name>
</gene>
<evidence type="ECO:0000256" key="1">
    <source>
        <dbReference type="SAM" id="MobiDB-lite"/>
    </source>
</evidence>
<accession>A0AAE0CN52</accession>
<evidence type="ECO:0000313" key="2">
    <source>
        <dbReference type="EMBL" id="KAK2657370.1"/>
    </source>
</evidence>
<dbReference type="PANTHER" id="PTHR48449">
    <property type="entry name" value="DUF1985 DOMAIN-CONTAINING PROTEIN"/>
    <property type="match status" value="1"/>
</dbReference>
<dbReference type="EMBL" id="JANJYI010000003">
    <property type="protein sequence ID" value="KAK2657370.1"/>
    <property type="molecule type" value="Genomic_DNA"/>
</dbReference>
<keyword evidence="3" id="KW-1185">Reference proteome</keyword>